<dbReference type="InterPro" id="IPR036388">
    <property type="entry name" value="WH-like_DNA-bd_sf"/>
</dbReference>
<feature type="domain" description="Response regulatory" evidence="10">
    <location>
        <begin position="6"/>
        <end position="119"/>
    </location>
</feature>
<dbReference type="InterPro" id="IPR001867">
    <property type="entry name" value="OmpR/PhoB-type_DNA-bd"/>
</dbReference>
<dbReference type="InterPro" id="IPR001789">
    <property type="entry name" value="Sig_transdc_resp-reg_receiver"/>
</dbReference>
<keyword evidence="6 9" id="KW-0238">DNA-binding</keyword>
<evidence type="ECO:0000256" key="7">
    <source>
        <dbReference type="ARBA" id="ARBA00023163"/>
    </source>
</evidence>
<dbReference type="RefSeq" id="WP_133588037.1">
    <property type="nucleotide sequence ID" value="NZ_CP037953.1"/>
</dbReference>
<gene>
    <name evidence="12" type="ORF">EV696_102354</name>
</gene>
<keyword evidence="4" id="KW-0902">Two-component regulatory system</keyword>
<protein>
    <submittedName>
        <fullName evidence="12">Two-component system response regulator RstA</fullName>
    </submittedName>
</protein>
<evidence type="ECO:0000256" key="8">
    <source>
        <dbReference type="PROSITE-ProRule" id="PRU00169"/>
    </source>
</evidence>
<reference evidence="12 13" key="1">
    <citation type="submission" date="2019-03" db="EMBL/GenBank/DDBJ databases">
        <title>Genomic Encyclopedia of Type Strains, Phase IV (KMG-IV): sequencing the most valuable type-strain genomes for metagenomic binning, comparative biology and taxonomic classification.</title>
        <authorList>
            <person name="Goeker M."/>
        </authorList>
    </citation>
    <scope>NUCLEOTIDE SEQUENCE [LARGE SCALE GENOMIC DNA]</scope>
    <source>
        <strain evidence="12 13">DSM 103792</strain>
    </source>
</reference>
<evidence type="ECO:0000256" key="5">
    <source>
        <dbReference type="ARBA" id="ARBA00023015"/>
    </source>
</evidence>
<dbReference type="Proteomes" id="UP000295375">
    <property type="component" value="Unassembled WGS sequence"/>
</dbReference>
<dbReference type="OrthoDB" id="9802426at2"/>
<evidence type="ECO:0000256" key="4">
    <source>
        <dbReference type="ARBA" id="ARBA00023012"/>
    </source>
</evidence>
<dbReference type="SUPFAM" id="SSF46894">
    <property type="entry name" value="C-terminal effector domain of the bipartite response regulators"/>
    <property type="match status" value="1"/>
</dbReference>
<dbReference type="Pfam" id="PF00486">
    <property type="entry name" value="Trans_reg_C"/>
    <property type="match status" value="1"/>
</dbReference>
<dbReference type="PANTHER" id="PTHR48111">
    <property type="entry name" value="REGULATOR OF RPOS"/>
    <property type="match status" value="1"/>
</dbReference>
<keyword evidence="3 8" id="KW-0597">Phosphoprotein</keyword>
<dbReference type="InterPro" id="IPR016032">
    <property type="entry name" value="Sig_transdc_resp-reg_C-effctor"/>
</dbReference>
<evidence type="ECO:0000256" key="2">
    <source>
        <dbReference type="ARBA" id="ARBA00022490"/>
    </source>
</evidence>
<feature type="DNA-binding region" description="OmpR/PhoB-type" evidence="9">
    <location>
        <begin position="135"/>
        <end position="234"/>
    </location>
</feature>
<dbReference type="Pfam" id="PF00072">
    <property type="entry name" value="Response_reg"/>
    <property type="match status" value="1"/>
</dbReference>
<organism evidence="12 13">
    <name type="scientific">Permianibacter aggregans</name>
    <dbReference type="NCBI Taxonomy" id="1510150"/>
    <lineage>
        <taxon>Bacteria</taxon>
        <taxon>Pseudomonadati</taxon>
        <taxon>Pseudomonadota</taxon>
        <taxon>Gammaproteobacteria</taxon>
        <taxon>Pseudomonadales</taxon>
        <taxon>Pseudomonadaceae</taxon>
        <taxon>Permianibacter</taxon>
    </lineage>
</organism>
<keyword evidence="13" id="KW-1185">Reference proteome</keyword>
<accession>A0A4R6UU16</accession>
<dbReference type="Gene3D" id="6.10.250.690">
    <property type="match status" value="1"/>
</dbReference>
<evidence type="ECO:0000256" key="6">
    <source>
        <dbReference type="ARBA" id="ARBA00023125"/>
    </source>
</evidence>
<dbReference type="InterPro" id="IPR011006">
    <property type="entry name" value="CheY-like_superfamily"/>
</dbReference>
<dbReference type="PANTHER" id="PTHR48111:SF47">
    <property type="entry name" value="TRANSCRIPTIONAL REGULATORY PROTEIN RSTA"/>
    <property type="match status" value="1"/>
</dbReference>
<dbReference type="GO" id="GO:0032993">
    <property type="term" value="C:protein-DNA complex"/>
    <property type="evidence" value="ECO:0007669"/>
    <property type="project" value="TreeGrafter"/>
</dbReference>
<keyword evidence="2" id="KW-0963">Cytoplasm</keyword>
<dbReference type="SMART" id="SM00448">
    <property type="entry name" value="REC"/>
    <property type="match status" value="1"/>
</dbReference>
<dbReference type="GO" id="GO:0000156">
    <property type="term" value="F:phosphorelay response regulator activity"/>
    <property type="evidence" value="ECO:0007669"/>
    <property type="project" value="TreeGrafter"/>
</dbReference>
<dbReference type="GO" id="GO:0000976">
    <property type="term" value="F:transcription cis-regulatory region binding"/>
    <property type="evidence" value="ECO:0007669"/>
    <property type="project" value="TreeGrafter"/>
</dbReference>
<feature type="modified residue" description="4-aspartylphosphate" evidence="8">
    <location>
        <position position="55"/>
    </location>
</feature>
<evidence type="ECO:0000259" key="11">
    <source>
        <dbReference type="PROSITE" id="PS51755"/>
    </source>
</evidence>
<dbReference type="FunFam" id="1.10.10.10:FF:000099">
    <property type="entry name" value="Two-component system response regulator TorR"/>
    <property type="match status" value="1"/>
</dbReference>
<dbReference type="GO" id="GO:0005829">
    <property type="term" value="C:cytosol"/>
    <property type="evidence" value="ECO:0007669"/>
    <property type="project" value="TreeGrafter"/>
</dbReference>
<dbReference type="Gene3D" id="3.40.50.2300">
    <property type="match status" value="1"/>
</dbReference>
<dbReference type="CDD" id="cd00383">
    <property type="entry name" value="trans_reg_C"/>
    <property type="match status" value="1"/>
</dbReference>
<dbReference type="SMART" id="SM00862">
    <property type="entry name" value="Trans_reg_C"/>
    <property type="match status" value="1"/>
</dbReference>
<dbReference type="Gene3D" id="1.10.10.10">
    <property type="entry name" value="Winged helix-like DNA-binding domain superfamily/Winged helix DNA-binding domain"/>
    <property type="match status" value="1"/>
</dbReference>
<dbReference type="PROSITE" id="PS50110">
    <property type="entry name" value="RESPONSE_REGULATORY"/>
    <property type="match status" value="1"/>
</dbReference>
<feature type="domain" description="OmpR/PhoB-type" evidence="11">
    <location>
        <begin position="135"/>
        <end position="234"/>
    </location>
</feature>
<keyword evidence="7" id="KW-0804">Transcription</keyword>
<evidence type="ECO:0000313" key="13">
    <source>
        <dbReference type="Proteomes" id="UP000295375"/>
    </source>
</evidence>
<comment type="subcellular location">
    <subcellularLocation>
        <location evidence="1">Cytoplasm</location>
    </subcellularLocation>
</comment>
<proteinExistence type="predicted"/>
<evidence type="ECO:0000259" key="10">
    <source>
        <dbReference type="PROSITE" id="PS50110"/>
    </source>
</evidence>
<dbReference type="InterPro" id="IPR039420">
    <property type="entry name" value="WalR-like"/>
</dbReference>
<evidence type="ECO:0000256" key="1">
    <source>
        <dbReference type="ARBA" id="ARBA00004496"/>
    </source>
</evidence>
<evidence type="ECO:0000256" key="3">
    <source>
        <dbReference type="ARBA" id="ARBA00022553"/>
    </source>
</evidence>
<dbReference type="AlphaFoldDB" id="A0A4R6UU16"/>
<evidence type="ECO:0000256" key="9">
    <source>
        <dbReference type="PROSITE-ProRule" id="PRU01091"/>
    </source>
</evidence>
<comment type="caution">
    <text evidence="12">The sequence shown here is derived from an EMBL/GenBank/DDBJ whole genome shotgun (WGS) entry which is preliminary data.</text>
</comment>
<evidence type="ECO:0000313" key="12">
    <source>
        <dbReference type="EMBL" id="TDQ50671.1"/>
    </source>
</evidence>
<dbReference type="SUPFAM" id="SSF52172">
    <property type="entry name" value="CheY-like"/>
    <property type="match status" value="1"/>
</dbReference>
<dbReference type="FunFam" id="3.40.50.2300:FF:000001">
    <property type="entry name" value="DNA-binding response regulator PhoB"/>
    <property type="match status" value="1"/>
</dbReference>
<sequence length="235" mass="26386">MVDKPHILVVDDDVKLTELISAFLRDNGYYVEVEHRGDVAIERIVKSQPRLVVLDIMLPGADGLAVCRAVRARYSGPIIMLTALNDDIDEVAGLEIGADDYLGKPIKPRLLLAHIRALLRRIDEPDSPEQANKTPKRIDVGDIVLDAGSRQASRHGEVFDLTTAEFDLLWLLGMHAGQVLSREEIHQRIFRVEYDGVDRTIDLRISRIRKKIGDDPRSPHIIKTVRGSGYLFAAR</sequence>
<dbReference type="EMBL" id="SNYM01000002">
    <property type="protein sequence ID" value="TDQ50671.1"/>
    <property type="molecule type" value="Genomic_DNA"/>
</dbReference>
<keyword evidence="5" id="KW-0805">Transcription regulation</keyword>
<name>A0A4R6UU16_9GAMM</name>
<dbReference type="PROSITE" id="PS51755">
    <property type="entry name" value="OMPR_PHOB"/>
    <property type="match status" value="1"/>
</dbReference>
<dbReference type="GO" id="GO:0006355">
    <property type="term" value="P:regulation of DNA-templated transcription"/>
    <property type="evidence" value="ECO:0007669"/>
    <property type="project" value="InterPro"/>
</dbReference>